<dbReference type="EMBL" id="LFZO01000111">
    <property type="protein sequence ID" value="KXT13561.1"/>
    <property type="molecule type" value="Genomic_DNA"/>
</dbReference>
<evidence type="ECO:0000313" key="2">
    <source>
        <dbReference type="EMBL" id="KXT13561.1"/>
    </source>
</evidence>
<accession>A0A139IFP3</accession>
<sequence length="250" mass="28162">MAKTSFFEEVKSQRVFAPGAQISSRRLQGHENTILTSFGPDAKLGRPENGIALLELSSQALLFLRVCTFQGRRADYCPESLNLVSNETELKPSQCPASPQCPLQKRPPGYQRRVRPVKPPLRNTLPVNYWLGYGNIFCILPGQAQKIFSAVYKLMTRQKWHWLQVGNHDLEQKPYSGFCHAYTSGSRQALFAALSAAILALRTGLPLQPQSHHCGPCVWFGGWKCPHALVEGPWEEPCEEPWFEEPCEEP</sequence>
<dbReference type="Proteomes" id="UP000073492">
    <property type="component" value="Unassembled WGS sequence"/>
</dbReference>
<proteinExistence type="predicted"/>
<protein>
    <submittedName>
        <fullName evidence="2">Uncharacterized protein</fullName>
    </submittedName>
</protein>
<reference evidence="2 3" key="1">
    <citation type="submission" date="2015-07" db="EMBL/GenBank/DDBJ databases">
        <title>Comparative genomics of the Sigatoka disease complex on banana suggests a link between parallel evolutionary changes in Pseudocercospora fijiensis and Pseudocercospora eumusae and increased virulence on the banana host.</title>
        <authorList>
            <person name="Chang T.-C."/>
            <person name="Salvucci A."/>
            <person name="Crous P.W."/>
            <person name="Stergiopoulos I."/>
        </authorList>
    </citation>
    <scope>NUCLEOTIDE SEQUENCE [LARGE SCALE GENOMIC DNA]</scope>
    <source>
        <strain evidence="2 3">CBS 116634</strain>
    </source>
</reference>
<gene>
    <name evidence="2" type="ORF">AC579_8086</name>
</gene>
<comment type="caution">
    <text evidence="2">The sequence shown here is derived from an EMBL/GenBank/DDBJ whole genome shotgun (WGS) entry which is preliminary data.</text>
</comment>
<feature type="region of interest" description="Disordered" evidence="1">
    <location>
        <begin position="95"/>
        <end position="117"/>
    </location>
</feature>
<evidence type="ECO:0000256" key="1">
    <source>
        <dbReference type="SAM" id="MobiDB-lite"/>
    </source>
</evidence>
<organism evidence="2 3">
    <name type="scientific">Pseudocercospora musae</name>
    <dbReference type="NCBI Taxonomy" id="113226"/>
    <lineage>
        <taxon>Eukaryota</taxon>
        <taxon>Fungi</taxon>
        <taxon>Dikarya</taxon>
        <taxon>Ascomycota</taxon>
        <taxon>Pezizomycotina</taxon>
        <taxon>Dothideomycetes</taxon>
        <taxon>Dothideomycetidae</taxon>
        <taxon>Mycosphaerellales</taxon>
        <taxon>Mycosphaerellaceae</taxon>
        <taxon>Pseudocercospora</taxon>
    </lineage>
</organism>
<keyword evidence="3" id="KW-1185">Reference proteome</keyword>
<name>A0A139IFP3_9PEZI</name>
<dbReference type="AlphaFoldDB" id="A0A139IFP3"/>
<evidence type="ECO:0000313" key="3">
    <source>
        <dbReference type="Proteomes" id="UP000073492"/>
    </source>
</evidence>